<proteinExistence type="predicted"/>
<dbReference type="InterPro" id="IPR058702">
    <property type="entry name" value="MafI2-like"/>
</dbReference>
<dbReference type="Pfam" id="PF26541">
    <property type="entry name" value="MafI2"/>
    <property type="match status" value="1"/>
</dbReference>
<gene>
    <name evidence="1" type="ORF">EBB_03835</name>
</gene>
<name>A0ABR9D997_9GAMM</name>
<comment type="caution">
    <text evidence="1">The sequence shown here is derived from an EMBL/GenBank/DDBJ whole genome shotgun (WGS) entry which is preliminary data.</text>
</comment>
<accession>A0ABR9D997</accession>
<protein>
    <submittedName>
        <fullName evidence="1">Uncharacterized protein</fullName>
    </submittedName>
</protein>
<evidence type="ECO:0000313" key="1">
    <source>
        <dbReference type="EMBL" id="MBD9359690.1"/>
    </source>
</evidence>
<keyword evidence="2" id="KW-1185">Reference proteome</keyword>
<reference evidence="1 2" key="1">
    <citation type="submission" date="2020-09" db="EMBL/GenBank/DDBJ databases">
        <title>Methylomonas albis sp. nov. and Methylomonas fluvii sp. nov.: Two cold-adapted methanotrophs from the River Elbe and an amended description of Methylovulum psychrotolerans strain Eb1.</title>
        <authorList>
            <person name="Bussmann I.K."/>
            <person name="Klings K.-W."/>
            <person name="Warnstedt J."/>
            <person name="Hoppert M."/>
            <person name="Saborowski A."/>
            <person name="Horn F."/>
            <person name="Liebner S."/>
        </authorList>
    </citation>
    <scope>NUCLEOTIDE SEQUENCE [LARGE SCALE GENOMIC DNA]</scope>
    <source>
        <strain evidence="1 2">EbB</strain>
    </source>
</reference>
<organism evidence="1 2">
    <name type="scientific">Methylomonas fluvii</name>
    <dbReference type="NCBI Taxonomy" id="1854564"/>
    <lineage>
        <taxon>Bacteria</taxon>
        <taxon>Pseudomonadati</taxon>
        <taxon>Pseudomonadota</taxon>
        <taxon>Gammaproteobacteria</taxon>
        <taxon>Methylococcales</taxon>
        <taxon>Methylococcaceae</taxon>
        <taxon>Methylomonas</taxon>
    </lineage>
</organism>
<sequence>MTLDEENKIVVMLVQALLGSVSPNFRMVSISFKNPVWKLQFVLEDDNEIDREEIEDIITDFDVFLMDIYPEAKAGAVKFEAETTISKEDNLQIEPGTRKVYRRREDYT</sequence>
<dbReference type="Proteomes" id="UP000641152">
    <property type="component" value="Unassembled WGS sequence"/>
</dbReference>
<evidence type="ECO:0000313" key="2">
    <source>
        <dbReference type="Proteomes" id="UP000641152"/>
    </source>
</evidence>
<dbReference type="EMBL" id="JACXST010000001">
    <property type="protein sequence ID" value="MBD9359690.1"/>
    <property type="molecule type" value="Genomic_DNA"/>
</dbReference>
<dbReference type="RefSeq" id="WP_192392547.1">
    <property type="nucleotide sequence ID" value="NZ_CAJHIU010000001.1"/>
</dbReference>